<organism evidence="1 2">
    <name type="scientific">Hyperthermus butylicus (strain DSM 5456 / JCM 9403 / PLM1-5)</name>
    <dbReference type="NCBI Taxonomy" id="415426"/>
    <lineage>
        <taxon>Archaea</taxon>
        <taxon>Thermoproteota</taxon>
        <taxon>Thermoprotei</taxon>
        <taxon>Desulfurococcales</taxon>
        <taxon>Pyrodictiaceae</taxon>
        <taxon>Hyperthermus</taxon>
    </lineage>
</organism>
<accession>A2BL28</accession>
<dbReference type="eggNOG" id="arCOG01185">
    <property type="taxonomic scope" value="Archaea"/>
</dbReference>
<dbReference type="Proteomes" id="UP000002593">
    <property type="component" value="Chromosome"/>
</dbReference>
<dbReference type="OrthoDB" id="35902at2157"/>
<dbReference type="Gene3D" id="1.10.510.10">
    <property type="entry name" value="Transferase(Phosphotransferase) domain 1"/>
    <property type="match status" value="1"/>
</dbReference>
<dbReference type="HOGENOM" id="CLU_579546_0_0_2"/>
<dbReference type="SUPFAM" id="SSF56112">
    <property type="entry name" value="Protein kinase-like (PK-like)"/>
    <property type="match status" value="1"/>
</dbReference>
<protein>
    <submittedName>
        <fullName evidence="1">Uncharacterized protein</fullName>
    </submittedName>
</protein>
<dbReference type="EMBL" id="CP000493">
    <property type="protein sequence ID" value="ABM80689.1"/>
    <property type="molecule type" value="Genomic_DNA"/>
</dbReference>
<gene>
    <name evidence="1" type="ordered locus">Hbut_0838</name>
</gene>
<dbReference type="GeneID" id="4782411"/>
<dbReference type="EnsemblBacteria" id="ABM80689">
    <property type="protein sequence ID" value="ABM80689"/>
    <property type="gene ID" value="Hbut_0838"/>
</dbReference>
<keyword evidence="2" id="KW-1185">Reference proteome</keyword>
<dbReference type="KEGG" id="hbu:Hbut_0838"/>
<dbReference type="RefSeq" id="WP_011822007.1">
    <property type="nucleotide sequence ID" value="NC_008818.1"/>
</dbReference>
<sequence length="484" mass="54480">MPLCSSDSRLLAVYELSPSYVLELRLGGETCAIRSGDKVVLTVDEDLFVSDIESSTLGETLASLLLLKPVETRNWEEYKLLAGRYLERLRFEEARRLQKLLQVNVERAYMADIYPAIARLSRLQHLYLWLRSPLNTALRSSKYYEWLRRLAKWPRFIRIADVIGDREEGKSRSVRFSALAQSLSSTSLISLIDPALLMEGFSVRPHPLLVDPLLLVRLDSAKLATRLLDFEEQLYALTGVKRLLDMAKSVMKQRVAAIRSVELVEVAGFRTAVIKRYRDVTAVKWIVAAITSLPLPKPRLNPLSRLNNEYYFNRLLAEKGFNVPEPILVDPRRRIAAYSYVEGTDLAAALQRSPLPPVYRELGGLLAAVHQEGIVLWDTNPSNFIDSPRGLYIVDLEQARRSTRIEDMAWDIAVAAYYPAIYSPREAAARARLIAEGYLHAGGSEKVIVEAAKPRYAAPFIVAVPPTTLEKTRKALLKATGSSS</sequence>
<evidence type="ECO:0000313" key="2">
    <source>
        <dbReference type="Proteomes" id="UP000002593"/>
    </source>
</evidence>
<dbReference type="STRING" id="415426.Hbut_0838"/>
<dbReference type="InterPro" id="IPR011009">
    <property type="entry name" value="Kinase-like_dom_sf"/>
</dbReference>
<reference evidence="1 2" key="1">
    <citation type="journal article" date="2007" name="Archaea">
        <title>The genome of Hyperthermus butylicus: a sulfur-reducing, peptide fermenting, neutrophilic Crenarchaeote growing up to 108 degrees C.</title>
        <authorList>
            <person name="Brugger K."/>
            <person name="Chen L."/>
            <person name="Stark M."/>
            <person name="Zibat A."/>
            <person name="Redder P."/>
            <person name="Ruepp A."/>
            <person name="Awayez M."/>
            <person name="She Q."/>
            <person name="Garrett R.A."/>
            <person name="Klenk H.P."/>
        </authorList>
    </citation>
    <scope>NUCLEOTIDE SEQUENCE [LARGE SCALE GENOMIC DNA]</scope>
    <source>
        <strain evidence="2">DSM 5456 / JCM 9403 / PLM1-5</strain>
    </source>
</reference>
<evidence type="ECO:0000313" key="1">
    <source>
        <dbReference type="EMBL" id="ABM80689.1"/>
    </source>
</evidence>
<name>A2BL28_HYPBU</name>
<proteinExistence type="predicted"/>
<dbReference type="AlphaFoldDB" id="A2BL28"/>